<reference evidence="8 9" key="1">
    <citation type="submission" date="2014-04" db="EMBL/GenBank/DDBJ databases">
        <authorList>
            <consortium name="DOE Joint Genome Institute"/>
            <person name="Kuo A."/>
            <person name="Martino E."/>
            <person name="Perotto S."/>
            <person name="Kohler A."/>
            <person name="Nagy L.G."/>
            <person name="Floudas D."/>
            <person name="Copeland A."/>
            <person name="Barry K.W."/>
            <person name="Cichocki N."/>
            <person name="Veneault-Fourrey C."/>
            <person name="LaButti K."/>
            <person name="Lindquist E.A."/>
            <person name="Lipzen A."/>
            <person name="Lundell T."/>
            <person name="Morin E."/>
            <person name="Murat C."/>
            <person name="Sun H."/>
            <person name="Tunlid A."/>
            <person name="Henrissat B."/>
            <person name="Grigoriev I.V."/>
            <person name="Hibbett D.S."/>
            <person name="Martin F."/>
            <person name="Nordberg H.P."/>
            <person name="Cantor M.N."/>
            <person name="Hua S.X."/>
        </authorList>
    </citation>
    <scope>NUCLEOTIDE SEQUENCE [LARGE SCALE GENOMIC DNA]</scope>
    <source>
        <strain evidence="8 9">Zn</strain>
    </source>
</reference>
<feature type="transmembrane region" description="Helical" evidence="6">
    <location>
        <begin position="314"/>
        <end position="339"/>
    </location>
</feature>
<feature type="transmembrane region" description="Helical" evidence="6">
    <location>
        <begin position="274"/>
        <end position="293"/>
    </location>
</feature>
<dbReference type="Proteomes" id="UP000054321">
    <property type="component" value="Unassembled WGS sequence"/>
</dbReference>
<reference evidence="9" key="2">
    <citation type="submission" date="2015-01" db="EMBL/GenBank/DDBJ databases">
        <title>Evolutionary Origins and Diversification of the Mycorrhizal Mutualists.</title>
        <authorList>
            <consortium name="DOE Joint Genome Institute"/>
            <consortium name="Mycorrhizal Genomics Consortium"/>
            <person name="Kohler A."/>
            <person name="Kuo A."/>
            <person name="Nagy L.G."/>
            <person name="Floudas D."/>
            <person name="Copeland A."/>
            <person name="Barry K.W."/>
            <person name="Cichocki N."/>
            <person name="Veneault-Fourrey C."/>
            <person name="LaButti K."/>
            <person name="Lindquist E.A."/>
            <person name="Lipzen A."/>
            <person name="Lundell T."/>
            <person name="Morin E."/>
            <person name="Murat C."/>
            <person name="Riley R."/>
            <person name="Ohm R."/>
            <person name="Sun H."/>
            <person name="Tunlid A."/>
            <person name="Henrissat B."/>
            <person name="Grigoriev I.V."/>
            <person name="Hibbett D.S."/>
            <person name="Martin F."/>
        </authorList>
    </citation>
    <scope>NUCLEOTIDE SEQUENCE [LARGE SCALE GENOMIC DNA]</scope>
    <source>
        <strain evidence="9">Zn</strain>
    </source>
</reference>
<dbReference type="SUPFAM" id="SSF103473">
    <property type="entry name" value="MFS general substrate transporter"/>
    <property type="match status" value="1"/>
</dbReference>
<feature type="transmembrane region" description="Helical" evidence="6">
    <location>
        <begin position="351"/>
        <end position="373"/>
    </location>
</feature>
<keyword evidence="2" id="KW-0813">Transport</keyword>
<dbReference type="EMBL" id="KN832894">
    <property type="protein sequence ID" value="KIM93567.1"/>
    <property type="molecule type" value="Genomic_DNA"/>
</dbReference>
<evidence type="ECO:0000256" key="2">
    <source>
        <dbReference type="ARBA" id="ARBA00022448"/>
    </source>
</evidence>
<keyword evidence="9" id="KW-1185">Reference proteome</keyword>
<dbReference type="Pfam" id="PF06609">
    <property type="entry name" value="TRI12"/>
    <property type="match status" value="1"/>
</dbReference>
<dbReference type="GO" id="GO:0005886">
    <property type="term" value="C:plasma membrane"/>
    <property type="evidence" value="ECO:0007669"/>
    <property type="project" value="TreeGrafter"/>
</dbReference>
<evidence type="ECO:0000313" key="8">
    <source>
        <dbReference type="EMBL" id="KIM93567.1"/>
    </source>
</evidence>
<dbReference type="InterPro" id="IPR053791">
    <property type="entry name" value="MFS_Tri12-like"/>
</dbReference>
<sequence length="611" mass="65314">MSSPWIHNQFSFKFEVENGSLTLSSAADKQIAADSNEDPDFNFTIWKFIAILSLQIGYMAAVFALQLVSAILTTINNDIGPSTAYAWMSTSQVIPVAVFGPLVGRLGDIFGRRNFILLGNTFGLIGCVVAATATNVNTVIGGGIFIGCASACQQLAWSGLGELVPKKYRGIALGLFELSCVPPGAFGPIMGNAITAYATWRWAYWVPFILNTVGFIMVFIFYRPQNQYIKEEGRTRLQEVADLDWIGIFLYGAGVVLFLLGISFGGTEMPWRSAGPIAMIVIGLVLLIALGFYEAMWIQIFPLFPPVVMGNIRGVTLVLVGTFFYGMLFYSVAVLWPIQIQALYTTDLIKIGWYASALGIAGITSSPIFGFLFTKGHARLLFVFIIGLGTVASGCMAIVSPSSHIGSTCLVALMGVTVGGGMIIATAMIQMEVTHEYLGIATSLAITARNLGGAVGTVIYVSIFSDRLTYYIKKLVVIPLAMAGVPIARLESVVLALTGAGPKSALAGLTPAQIETGIHGVQEAYSHALRIVFLSSIAFGVLGTVAVSFCRNVDHLMTNKVDIKLDEGAKLVGVTDTGEGHVIRTEEVEAYRHHRRGKVSPAVVAGSPAAS</sequence>
<protein>
    <recommendedName>
        <fullName evidence="7">Major facilitator superfamily (MFS) profile domain-containing protein</fullName>
    </recommendedName>
</protein>
<feature type="transmembrane region" description="Helical" evidence="6">
    <location>
        <begin position="437"/>
        <end position="463"/>
    </location>
</feature>
<feature type="transmembrane region" description="Helical" evidence="6">
    <location>
        <begin position="139"/>
        <end position="158"/>
    </location>
</feature>
<feature type="transmembrane region" description="Helical" evidence="6">
    <location>
        <begin position="531"/>
        <end position="550"/>
    </location>
</feature>
<evidence type="ECO:0000256" key="5">
    <source>
        <dbReference type="ARBA" id="ARBA00023136"/>
    </source>
</evidence>
<dbReference type="PROSITE" id="PS50850">
    <property type="entry name" value="MFS"/>
    <property type="match status" value="1"/>
</dbReference>
<feature type="transmembrane region" description="Helical" evidence="6">
    <location>
        <begin position="84"/>
        <end position="103"/>
    </location>
</feature>
<dbReference type="OrthoDB" id="4161376at2759"/>
<evidence type="ECO:0000259" key="7">
    <source>
        <dbReference type="PROSITE" id="PS50850"/>
    </source>
</evidence>
<dbReference type="PANTHER" id="PTHR23501">
    <property type="entry name" value="MAJOR FACILITATOR SUPERFAMILY"/>
    <property type="match status" value="1"/>
</dbReference>
<name>A0A0C3CV33_OIDMZ</name>
<evidence type="ECO:0000256" key="4">
    <source>
        <dbReference type="ARBA" id="ARBA00022989"/>
    </source>
</evidence>
<dbReference type="InterPro" id="IPR036259">
    <property type="entry name" value="MFS_trans_sf"/>
</dbReference>
<feature type="transmembrane region" description="Helical" evidence="6">
    <location>
        <begin position="380"/>
        <end position="399"/>
    </location>
</feature>
<accession>A0A0C3CV33</accession>
<keyword evidence="3 6" id="KW-0812">Transmembrane</keyword>
<feature type="transmembrane region" description="Helical" evidence="6">
    <location>
        <begin position="243"/>
        <end position="262"/>
    </location>
</feature>
<feature type="transmembrane region" description="Helical" evidence="6">
    <location>
        <begin position="48"/>
        <end position="72"/>
    </location>
</feature>
<evidence type="ECO:0000256" key="6">
    <source>
        <dbReference type="SAM" id="Phobius"/>
    </source>
</evidence>
<proteinExistence type="predicted"/>
<dbReference type="InterPro" id="IPR010573">
    <property type="entry name" value="MFS_Str1/Tri12-like"/>
</dbReference>
<feature type="transmembrane region" description="Helical" evidence="6">
    <location>
        <begin position="202"/>
        <end position="222"/>
    </location>
</feature>
<dbReference type="STRING" id="913774.A0A0C3CV33"/>
<keyword evidence="5 6" id="KW-0472">Membrane</keyword>
<feature type="transmembrane region" description="Helical" evidence="6">
    <location>
        <begin position="115"/>
        <end position="133"/>
    </location>
</feature>
<evidence type="ECO:0000256" key="1">
    <source>
        <dbReference type="ARBA" id="ARBA00004141"/>
    </source>
</evidence>
<feature type="transmembrane region" description="Helical" evidence="6">
    <location>
        <begin position="405"/>
        <end position="425"/>
    </location>
</feature>
<keyword evidence="4 6" id="KW-1133">Transmembrane helix</keyword>
<evidence type="ECO:0000313" key="9">
    <source>
        <dbReference type="Proteomes" id="UP000054321"/>
    </source>
</evidence>
<gene>
    <name evidence="8" type="ORF">OIDMADRAFT_35670</name>
</gene>
<dbReference type="Gene3D" id="1.20.1250.20">
    <property type="entry name" value="MFS general substrate transporter like domains"/>
    <property type="match status" value="2"/>
</dbReference>
<dbReference type="CDD" id="cd06179">
    <property type="entry name" value="MFS_TRI12_like"/>
    <property type="match status" value="1"/>
</dbReference>
<dbReference type="InterPro" id="IPR020846">
    <property type="entry name" value="MFS_dom"/>
</dbReference>
<organism evidence="8 9">
    <name type="scientific">Oidiodendron maius (strain Zn)</name>
    <dbReference type="NCBI Taxonomy" id="913774"/>
    <lineage>
        <taxon>Eukaryota</taxon>
        <taxon>Fungi</taxon>
        <taxon>Dikarya</taxon>
        <taxon>Ascomycota</taxon>
        <taxon>Pezizomycotina</taxon>
        <taxon>Leotiomycetes</taxon>
        <taxon>Leotiomycetes incertae sedis</taxon>
        <taxon>Myxotrichaceae</taxon>
        <taxon>Oidiodendron</taxon>
    </lineage>
</organism>
<dbReference type="InParanoid" id="A0A0C3CV33"/>
<comment type="subcellular location">
    <subcellularLocation>
        <location evidence="1">Membrane</location>
        <topology evidence="1">Multi-pass membrane protein</topology>
    </subcellularLocation>
</comment>
<dbReference type="GO" id="GO:0022857">
    <property type="term" value="F:transmembrane transporter activity"/>
    <property type="evidence" value="ECO:0007669"/>
    <property type="project" value="InterPro"/>
</dbReference>
<feature type="domain" description="Major facilitator superfamily (MFS) profile" evidence="7">
    <location>
        <begin position="50"/>
        <end position="491"/>
    </location>
</feature>
<dbReference type="AlphaFoldDB" id="A0A0C3CV33"/>
<evidence type="ECO:0000256" key="3">
    <source>
        <dbReference type="ARBA" id="ARBA00022692"/>
    </source>
</evidence>
<dbReference type="PANTHER" id="PTHR23501:SF109">
    <property type="entry name" value="MAJOR FACILITATOR SUPERFAMILY (MFS) PROFILE DOMAIN-CONTAINING PROTEIN-RELATED"/>
    <property type="match status" value="1"/>
</dbReference>
<dbReference type="HOGENOM" id="CLU_000960_25_2_1"/>